<name>A0AAT9GPN1_9CREN</name>
<dbReference type="AlphaFoldDB" id="A0AAT9GPN1"/>
<proteinExistence type="predicted"/>
<organism evidence="1">
    <name type="scientific">Sulfurisphaera javensis</name>
    <dbReference type="NCBI Taxonomy" id="2049879"/>
    <lineage>
        <taxon>Archaea</taxon>
        <taxon>Thermoproteota</taxon>
        <taxon>Thermoprotei</taxon>
        <taxon>Sulfolobales</taxon>
        <taxon>Sulfolobaceae</taxon>
        <taxon>Sulfurisphaera</taxon>
    </lineage>
</organism>
<accession>A0AAT9GPN1</accession>
<gene>
    <name evidence="1" type="ORF">SJAV_07640</name>
</gene>
<evidence type="ECO:0000313" key="1">
    <source>
        <dbReference type="EMBL" id="BFH72820.1"/>
    </source>
</evidence>
<reference evidence="1" key="1">
    <citation type="submission" date="2024-03" db="EMBL/GenBank/DDBJ databases">
        <title>Complete genome sequence of Sulfurisphaera javensis strain KD-1.</title>
        <authorList>
            <person name="Sakai H."/>
            <person name="Nur N."/>
            <person name="Suwanto A."/>
            <person name="Kurosawa N."/>
        </authorList>
    </citation>
    <scope>NUCLEOTIDE SEQUENCE</scope>
    <source>
        <strain evidence="1">KD-1</strain>
    </source>
</reference>
<protein>
    <submittedName>
        <fullName evidence="1">Uncharacterized protein</fullName>
    </submittedName>
</protein>
<sequence>MQETENEIIIEIPNFQPIRINKKNVEKIEDSVPPDDICKMIMNLYEKGVIVAGTTIDGKTSYYNVKPGKTCKKITLKDGRVFYISS</sequence>
<dbReference type="EMBL" id="AP031322">
    <property type="protein sequence ID" value="BFH72820.1"/>
    <property type="molecule type" value="Genomic_DNA"/>
</dbReference>
<dbReference type="GeneID" id="92353696"/>
<dbReference type="KEGG" id="sjv:SJAV_07640"/>
<dbReference type="RefSeq" id="WP_369611016.1">
    <property type="nucleotide sequence ID" value="NZ_AP031322.1"/>
</dbReference>